<feature type="region of interest" description="Disordered" evidence="1">
    <location>
        <begin position="59"/>
        <end position="88"/>
    </location>
</feature>
<dbReference type="RefSeq" id="WP_382049310.1">
    <property type="nucleotide sequence ID" value="NZ_JBHSKJ010000022.1"/>
</dbReference>
<gene>
    <name evidence="2" type="ORF">ACFPP6_30520</name>
</gene>
<evidence type="ECO:0000313" key="3">
    <source>
        <dbReference type="Proteomes" id="UP001596222"/>
    </source>
</evidence>
<name>A0ABW0A8T0_9ACTN</name>
<proteinExistence type="predicted"/>
<protein>
    <submittedName>
        <fullName evidence="2">Uncharacterized protein</fullName>
    </submittedName>
</protein>
<sequence length="88" mass="9422">MITSMARPTHANGSGTTPVYRLAHHASQPAATSPRHPQEDPQAQLHALVKHLVVDGDTRALRAGRKTPRTLADMTRRLADSTPGGGPR</sequence>
<organism evidence="2 3">
    <name type="scientific">Streptomyces aureoversilis</name>
    <dbReference type="NCBI Taxonomy" id="67277"/>
    <lineage>
        <taxon>Bacteria</taxon>
        <taxon>Bacillati</taxon>
        <taxon>Actinomycetota</taxon>
        <taxon>Actinomycetes</taxon>
        <taxon>Kitasatosporales</taxon>
        <taxon>Streptomycetaceae</taxon>
        <taxon>Streptomyces</taxon>
    </lineage>
</organism>
<evidence type="ECO:0000256" key="1">
    <source>
        <dbReference type="SAM" id="MobiDB-lite"/>
    </source>
</evidence>
<reference evidence="3" key="1">
    <citation type="journal article" date="2019" name="Int. J. Syst. Evol. Microbiol.">
        <title>The Global Catalogue of Microorganisms (GCM) 10K type strain sequencing project: providing services to taxonomists for standard genome sequencing and annotation.</title>
        <authorList>
            <consortium name="The Broad Institute Genomics Platform"/>
            <consortium name="The Broad Institute Genome Sequencing Center for Infectious Disease"/>
            <person name="Wu L."/>
            <person name="Ma J."/>
        </authorList>
    </citation>
    <scope>NUCLEOTIDE SEQUENCE [LARGE SCALE GENOMIC DNA]</scope>
    <source>
        <strain evidence="3">CGMCC 4.1641</strain>
    </source>
</reference>
<evidence type="ECO:0000313" key="2">
    <source>
        <dbReference type="EMBL" id="MFC5149008.1"/>
    </source>
</evidence>
<feature type="region of interest" description="Disordered" evidence="1">
    <location>
        <begin position="1"/>
        <end position="44"/>
    </location>
</feature>
<dbReference type="Proteomes" id="UP001596222">
    <property type="component" value="Unassembled WGS sequence"/>
</dbReference>
<dbReference type="EMBL" id="JBHSKJ010000022">
    <property type="protein sequence ID" value="MFC5149008.1"/>
    <property type="molecule type" value="Genomic_DNA"/>
</dbReference>
<keyword evidence="3" id="KW-1185">Reference proteome</keyword>
<comment type="caution">
    <text evidence="2">The sequence shown here is derived from an EMBL/GenBank/DDBJ whole genome shotgun (WGS) entry which is preliminary data.</text>
</comment>
<accession>A0ABW0A8T0</accession>